<dbReference type="InterPro" id="IPR011455">
    <property type="entry name" value="DUF1561"/>
</dbReference>
<evidence type="ECO:0008006" key="3">
    <source>
        <dbReference type="Google" id="ProtNLM"/>
    </source>
</evidence>
<reference evidence="1 2" key="1">
    <citation type="journal article" date="2013" name="PLoS Genet.">
        <title>A gene transfer agent and a dynamic repertoire of secretion systems hold the keys to the explosive radiation of the emerging pathogen Bartonella.</title>
        <authorList>
            <person name="Guy L."/>
            <person name="Nystedt B."/>
            <person name="Toft C."/>
            <person name="Zaremba-Niedzwiedzka K."/>
            <person name="Berglund E.C."/>
            <person name="Granberg F."/>
            <person name="Naslund K."/>
            <person name="Eriksson A.S."/>
            <person name="Andersson S.G."/>
        </authorList>
    </citation>
    <scope>NUCLEOTIDE SEQUENCE [LARGE SCALE GENOMIC DNA]</scope>
    <source>
        <strain evidence="1 2">Aust/NH1</strain>
    </source>
</reference>
<dbReference type="AlphaFoldDB" id="M1PCF4"/>
<evidence type="ECO:0000313" key="2">
    <source>
        <dbReference type="Proteomes" id="UP000011729"/>
    </source>
</evidence>
<sequence length="651" mass="73262">MRYDEALLIGNYSFKKSDLKFLSLFCVFLLSFDSLFAAPIPKISQKLADEPIDKAIRVKIHNGWEYCYAPAFVDGESYVYINNCSSSSVQSARYDVFQRVAWKVKDVWLCMTAPGSVTGVGEKATANWDYIKLRPCVINDANQRWVIKNNAFYTADGEFRVKDHKWYAYISKNEEDYYNHILSSTMDKWVNTIATPGNMSLKTSLSWKFKSGSSFDMYYISDDGSKAEVFDLYYNPENGHIARYFPSSGLLSCIASQQSPSEDWNWVKWLFCNDNVPTTKDNGYWDVSLLAGREGPVLNRDDNFLRVTQYGSNWGRPYTVKPDYIKKDTANSPTSEFILDYDIERWNRYVMANVEDALPYCPAPGKKQDVSGFKQRVKRNLPSDFQLNEEWKRRLHAIAITRTRAGAMAGICGTCLLQTFQMIAELQETYPGLPRTSGGYFFDTAPNTDPIRSLKQRYPFLYRAIELATILHGVSLNTAEGDDVISVRAAHAAAQVALPNFDWVQSPIATDQSAIHASIRELFNAPVGTMWVGLIVFTLPNGSPLRHAVPILRSLNGIKVIPTNVSASFLGFSYQLVEATTADLVLNQLSYPTSLTVTAFATLRLAEITTQPLSVTISQNNCTGEGEERRGSRQLPRSALVNQCESGRCPL</sequence>
<name>M1PCF4_BARAA</name>
<keyword evidence="2" id="KW-1185">Reference proteome</keyword>
<evidence type="ECO:0000313" key="1">
    <source>
        <dbReference type="EMBL" id="AGF74296.1"/>
    </source>
</evidence>
<dbReference type="Pfam" id="PF07598">
    <property type="entry name" value="DUF1561"/>
    <property type="match status" value="1"/>
</dbReference>
<dbReference type="eggNOG" id="ENOG5033RPQ">
    <property type="taxonomic scope" value="Bacteria"/>
</dbReference>
<organism evidence="1 2">
    <name type="scientific">Bartonella australis (strain Aust/NH1)</name>
    <dbReference type="NCBI Taxonomy" id="1094489"/>
    <lineage>
        <taxon>Bacteria</taxon>
        <taxon>Pseudomonadati</taxon>
        <taxon>Pseudomonadota</taxon>
        <taxon>Alphaproteobacteria</taxon>
        <taxon>Hyphomicrobiales</taxon>
        <taxon>Bartonellaceae</taxon>
        <taxon>Bartonella</taxon>
    </lineage>
</organism>
<dbReference type="STRING" id="1094489.BAnh1_04150"/>
<dbReference type="KEGG" id="baus:BAnh1_04150"/>
<protein>
    <recommendedName>
        <fullName evidence="3">PF07598 family protein</fullName>
    </recommendedName>
</protein>
<dbReference type="RefSeq" id="WP_015397804.1">
    <property type="nucleotide sequence ID" value="NC_020300.1"/>
</dbReference>
<dbReference type="HOGENOM" id="CLU_036280_0_0_5"/>
<gene>
    <name evidence="1" type="ordered locus">BAnh1_04150</name>
</gene>
<dbReference type="OrthoDB" id="5313874at2"/>
<dbReference type="Proteomes" id="UP000011729">
    <property type="component" value="Chromosome"/>
</dbReference>
<dbReference type="EMBL" id="CP003123">
    <property type="protein sequence ID" value="AGF74296.1"/>
    <property type="molecule type" value="Genomic_DNA"/>
</dbReference>
<proteinExistence type="predicted"/>
<dbReference type="PATRIC" id="fig|1094489.3.peg.515"/>
<accession>M1PCF4</accession>